<dbReference type="Pfam" id="PF03704">
    <property type="entry name" value="BTAD"/>
    <property type="match status" value="1"/>
</dbReference>
<dbReference type="InterPro" id="IPR005158">
    <property type="entry name" value="BTAD"/>
</dbReference>
<feature type="DNA-binding region" description="OmpR/PhoB-type" evidence="4">
    <location>
        <begin position="876"/>
        <end position="982"/>
    </location>
</feature>
<dbReference type="SMART" id="SM00028">
    <property type="entry name" value="TPR"/>
    <property type="match status" value="3"/>
</dbReference>
<feature type="compositionally biased region" description="Pro residues" evidence="5">
    <location>
        <begin position="490"/>
        <end position="501"/>
    </location>
</feature>
<dbReference type="InterPro" id="IPR016032">
    <property type="entry name" value="Sig_transdc_resp-reg_C-effctor"/>
</dbReference>
<keyword evidence="2 4" id="KW-0238">DNA-binding</keyword>
<evidence type="ECO:0000259" key="6">
    <source>
        <dbReference type="PROSITE" id="PS51755"/>
    </source>
</evidence>
<evidence type="ECO:0000256" key="1">
    <source>
        <dbReference type="ARBA" id="ARBA00005820"/>
    </source>
</evidence>
<feature type="repeat" description="TPR" evidence="3">
    <location>
        <begin position="1048"/>
        <end position="1081"/>
    </location>
</feature>
<keyword evidence="8" id="KW-1185">Reference proteome</keyword>
<dbReference type="SMART" id="SM01043">
    <property type="entry name" value="BTAD"/>
    <property type="match status" value="1"/>
</dbReference>
<feature type="region of interest" description="Disordered" evidence="5">
    <location>
        <begin position="490"/>
        <end position="540"/>
    </location>
</feature>
<sequence>MRASPVPPSIRPAPSVRPGPERRQQSPIPPRLPGRRCTFVVAAAGYGKTTTVRRMLAQASSRWCTPAECGAVFDGGADDGPDVHLTELLRSTDDDVGHDLWLVFDDVGRMPSARLRAVLAAARRLPDRVRLVILTRHPPASALVDGGCRRGELGVLGPADLALSPAEVADVLRDNYDLPDPALARTVHRSTAGWPVLVHLLAEGLRDGGSHDDAPTSLPGAAAWAEAYLIREVFPELPTEAARLLRLAARLDPAHPELVGGADPRRAGRLLRSLAAVGLFGPERPDGTGYPAIPLVASAVHRHLPLPSAQVTALRVRAADWYAEHGLPAAALRGYQDAGRVESAVRVLRRSGARLLADGESAMVATAIESLPLALRTPLRQLRADALRTVGEADSALEVYRTLAGRRAGLTPALAWRYGLVYLSRGEPLAAIELFEQASAGTGRTVDEALLLGWAGCAYALSGNAGPARERARQALVVAAAAAAAAPVPTMPVRPPGPAAPTDPGSAMPSVPGQTTAPTGPERRVRATGPEQAARATGSELAARAASPGLAARATGAELAVAQALATAGVGAGLTARLTGDRSAVFGQLTEALRLADSVGDLGLAAWARVNLAAARSGVAEYREAVAEAADAVELAEVAGHPPMLALALAVRGAGLARLGRLDEATADYERSLAVHQRIGSGHIALPLIGLGQLHLLRGRDSLARAAYEEAVRVSEPRGNLFALVPALAGLALVIAREDPTTATALAERAVELAHGPHAVVARCALGWVAVSVPDLPRAVRLASEVEEQARLHQDRAGLAEALRLRAAAADDPRVARQALLEAGAILREIGARIEADRVCVLIGQSPGAGAADRIDARVAATRLAEAEVVDLASTGPERLAAKVAVRTLGRFEVRVDGHPVPTSAWQSRKARDLLRILAARRGRPVSREQLAELLWPDEEPGRVGHRLSVLLSLLRGVLDPHRRGPVDRYVVAERASVALDVEQVELDVELFQAEALLGLRRFERGETTLAQDILGLAEQRYQGDFLVDDPYDDWAVPVRDEMRRLYLRVVRALAELARHRGDQEQAAHQLRRALEAEPYDERTHEELISVLTSAGRYGEADEAYRRYQRAMAVLGVPVRRTR</sequence>
<proteinExistence type="inferred from homology"/>
<evidence type="ECO:0000313" key="8">
    <source>
        <dbReference type="Proteomes" id="UP001596203"/>
    </source>
</evidence>
<name>A0ABW1K262_9ACTN</name>
<reference evidence="8" key="1">
    <citation type="journal article" date="2019" name="Int. J. Syst. Evol. Microbiol.">
        <title>The Global Catalogue of Microorganisms (GCM) 10K type strain sequencing project: providing services to taxonomists for standard genome sequencing and annotation.</title>
        <authorList>
            <consortium name="The Broad Institute Genomics Platform"/>
            <consortium name="The Broad Institute Genome Sequencing Center for Infectious Disease"/>
            <person name="Wu L."/>
            <person name="Ma J."/>
        </authorList>
    </citation>
    <scope>NUCLEOTIDE SEQUENCE [LARGE SCALE GENOMIC DNA]</scope>
    <source>
        <strain evidence="8">ZS-35-S2</strain>
    </source>
</reference>
<evidence type="ECO:0000256" key="3">
    <source>
        <dbReference type="PROSITE-ProRule" id="PRU00339"/>
    </source>
</evidence>
<dbReference type="InterPro" id="IPR027417">
    <property type="entry name" value="P-loop_NTPase"/>
</dbReference>
<dbReference type="EMBL" id="JBHSPR010000007">
    <property type="protein sequence ID" value="MFC6015836.1"/>
    <property type="molecule type" value="Genomic_DNA"/>
</dbReference>
<dbReference type="Pfam" id="PF13424">
    <property type="entry name" value="TPR_12"/>
    <property type="match status" value="1"/>
</dbReference>
<dbReference type="SMART" id="SM00862">
    <property type="entry name" value="Trans_reg_C"/>
    <property type="match status" value="1"/>
</dbReference>
<comment type="caution">
    <text evidence="7">The sequence shown here is derived from an EMBL/GenBank/DDBJ whole genome shotgun (WGS) entry which is preliminary data.</text>
</comment>
<organism evidence="7 8">
    <name type="scientific">Plantactinospora solaniradicis</name>
    <dbReference type="NCBI Taxonomy" id="1723736"/>
    <lineage>
        <taxon>Bacteria</taxon>
        <taxon>Bacillati</taxon>
        <taxon>Actinomycetota</taxon>
        <taxon>Actinomycetes</taxon>
        <taxon>Micromonosporales</taxon>
        <taxon>Micromonosporaceae</taxon>
        <taxon>Plantactinospora</taxon>
    </lineage>
</organism>
<feature type="region of interest" description="Disordered" evidence="5">
    <location>
        <begin position="1"/>
        <end position="34"/>
    </location>
</feature>
<dbReference type="InterPro" id="IPR001867">
    <property type="entry name" value="OmpR/PhoB-type_DNA-bd"/>
</dbReference>
<feature type="domain" description="OmpR/PhoB-type" evidence="6">
    <location>
        <begin position="876"/>
        <end position="982"/>
    </location>
</feature>
<feature type="compositionally biased region" description="Pro residues" evidence="5">
    <location>
        <begin position="1"/>
        <end position="17"/>
    </location>
</feature>
<dbReference type="Gene3D" id="1.25.40.10">
    <property type="entry name" value="Tetratricopeptide repeat domain"/>
    <property type="match status" value="3"/>
</dbReference>
<evidence type="ECO:0000256" key="5">
    <source>
        <dbReference type="SAM" id="MobiDB-lite"/>
    </source>
</evidence>
<dbReference type="PROSITE" id="PS50005">
    <property type="entry name" value="TPR"/>
    <property type="match status" value="1"/>
</dbReference>
<dbReference type="InterPro" id="IPR036388">
    <property type="entry name" value="WH-like_DNA-bd_sf"/>
</dbReference>
<dbReference type="RefSeq" id="WP_377418456.1">
    <property type="nucleotide sequence ID" value="NZ_JBHSPR010000007.1"/>
</dbReference>
<accession>A0ABW1K262</accession>
<dbReference type="Gene3D" id="1.10.10.10">
    <property type="entry name" value="Winged helix-like DNA-binding domain superfamily/Winged helix DNA-binding domain"/>
    <property type="match status" value="1"/>
</dbReference>
<dbReference type="SUPFAM" id="SSF52540">
    <property type="entry name" value="P-loop containing nucleoside triphosphate hydrolases"/>
    <property type="match status" value="1"/>
</dbReference>
<evidence type="ECO:0000256" key="2">
    <source>
        <dbReference type="ARBA" id="ARBA00023125"/>
    </source>
</evidence>
<evidence type="ECO:0000256" key="4">
    <source>
        <dbReference type="PROSITE-ProRule" id="PRU01091"/>
    </source>
</evidence>
<dbReference type="SUPFAM" id="SSF46894">
    <property type="entry name" value="C-terminal effector domain of the bipartite response regulators"/>
    <property type="match status" value="1"/>
</dbReference>
<protein>
    <submittedName>
        <fullName evidence="7">BTAD domain-containing putative transcriptional regulator</fullName>
    </submittedName>
</protein>
<dbReference type="PANTHER" id="PTHR35807">
    <property type="entry name" value="TRANSCRIPTIONAL REGULATOR REDD-RELATED"/>
    <property type="match status" value="1"/>
</dbReference>
<dbReference type="InterPro" id="IPR051677">
    <property type="entry name" value="AfsR-DnrI-RedD_regulator"/>
</dbReference>
<keyword evidence="3" id="KW-0802">TPR repeat</keyword>
<dbReference type="InterPro" id="IPR019734">
    <property type="entry name" value="TPR_rpt"/>
</dbReference>
<comment type="similarity">
    <text evidence="1">Belongs to the AfsR/DnrI/RedD regulatory family.</text>
</comment>
<evidence type="ECO:0000313" key="7">
    <source>
        <dbReference type="EMBL" id="MFC6015836.1"/>
    </source>
</evidence>
<dbReference type="PROSITE" id="PS51755">
    <property type="entry name" value="OMPR_PHOB"/>
    <property type="match status" value="1"/>
</dbReference>
<dbReference type="Pfam" id="PF00486">
    <property type="entry name" value="Trans_reg_C"/>
    <property type="match status" value="1"/>
</dbReference>
<dbReference type="Proteomes" id="UP001596203">
    <property type="component" value="Unassembled WGS sequence"/>
</dbReference>
<dbReference type="InterPro" id="IPR011990">
    <property type="entry name" value="TPR-like_helical_dom_sf"/>
</dbReference>
<dbReference type="SUPFAM" id="SSF48452">
    <property type="entry name" value="TPR-like"/>
    <property type="match status" value="2"/>
</dbReference>
<gene>
    <name evidence="7" type="ORF">ACFP2T_06485</name>
</gene>